<dbReference type="PANTHER" id="PTHR24009">
    <property type="entry name" value="RNA-BINDING (RRM/RBD/RNP MOTIFS)"/>
    <property type="match status" value="1"/>
</dbReference>
<dbReference type="PANTHER" id="PTHR24009:SF0">
    <property type="entry name" value="ZINC FINGER CCCH DOMAIN-CONTAINING PROTEIN 18"/>
    <property type="match status" value="1"/>
</dbReference>
<evidence type="ECO:0000256" key="8">
    <source>
        <dbReference type="SAM" id="MobiDB-lite"/>
    </source>
</evidence>
<feature type="compositionally biased region" description="Polar residues" evidence="8">
    <location>
        <begin position="110"/>
        <end position="121"/>
    </location>
</feature>
<dbReference type="Gene3D" id="1.20.120.1350">
    <property type="entry name" value="Pneumovirus matrix protein 2 (M2), zinc-binding domain"/>
    <property type="match status" value="1"/>
</dbReference>
<dbReference type="InterPro" id="IPR056276">
    <property type="entry name" value="AtC3H46-like_PABC-like"/>
</dbReference>
<protein>
    <submittedName>
        <fullName evidence="12">Uncharacterized protein</fullName>
    </submittedName>
</protein>
<dbReference type="EMBL" id="JAWXYG010000004">
    <property type="protein sequence ID" value="KAK4275354.1"/>
    <property type="molecule type" value="Genomic_DNA"/>
</dbReference>
<keyword evidence="5" id="KW-0238">DNA-binding</keyword>
<feature type="compositionally biased region" description="Polar residues" evidence="8">
    <location>
        <begin position="87"/>
        <end position="99"/>
    </location>
</feature>
<evidence type="ECO:0000259" key="10">
    <source>
        <dbReference type="PROSITE" id="PS50103"/>
    </source>
</evidence>
<evidence type="ECO:0000313" key="12">
    <source>
        <dbReference type="EMBL" id="KAK4275354.1"/>
    </source>
</evidence>
<name>A0AAE1JWI8_9FABA</name>
<dbReference type="Gene3D" id="3.30.70.330">
    <property type="match status" value="1"/>
</dbReference>
<organism evidence="12 13">
    <name type="scientific">Acacia crassicarpa</name>
    <name type="common">northern wattle</name>
    <dbReference type="NCBI Taxonomy" id="499986"/>
    <lineage>
        <taxon>Eukaryota</taxon>
        <taxon>Viridiplantae</taxon>
        <taxon>Streptophyta</taxon>
        <taxon>Embryophyta</taxon>
        <taxon>Tracheophyta</taxon>
        <taxon>Spermatophyta</taxon>
        <taxon>Magnoliopsida</taxon>
        <taxon>eudicotyledons</taxon>
        <taxon>Gunneridae</taxon>
        <taxon>Pentapetalae</taxon>
        <taxon>rosids</taxon>
        <taxon>fabids</taxon>
        <taxon>Fabales</taxon>
        <taxon>Fabaceae</taxon>
        <taxon>Caesalpinioideae</taxon>
        <taxon>mimosoid clade</taxon>
        <taxon>Acacieae</taxon>
        <taxon>Acacia</taxon>
    </lineage>
</organism>
<dbReference type="Pfam" id="PF23182">
    <property type="entry name" value="PABC_AtC3H46"/>
    <property type="match status" value="1"/>
</dbReference>
<evidence type="ECO:0000313" key="13">
    <source>
        <dbReference type="Proteomes" id="UP001293593"/>
    </source>
</evidence>
<evidence type="ECO:0000256" key="3">
    <source>
        <dbReference type="ARBA" id="ARBA00022833"/>
    </source>
</evidence>
<keyword evidence="3 7" id="KW-0862">Zinc</keyword>
<dbReference type="PROSITE" id="PS50102">
    <property type="entry name" value="RRM"/>
    <property type="match status" value="1"/>
</dbReference>
<reference evidence="12" key="1">
    <citation type="submission" date="2023-10" db="EMBL/GenBank/DDBJ databases">
        <title>Chromosome-level genome of the transformable northern wattle, Acacia crassicarpa.</title>
        <authorList>
            <person name="Massaro I."/>
            <person name="Sinha N.R."/>
            <person name="Poethig S."/>
            <person name="Leichty A.R."/>
        </authorList>
    </citation>
    <scope>NUCLEOTIDE SEQUENCE</scope>
    <source>
        <strain evidence="12">Acra3RX</strain>
        <tissue evidence="12">Leaf</tissue>
    </source>
</reference>
<dbReference type="InterPro" id="IPR035979">
    <property type="entry name" value="RBD_domain_sf"/>
</dbReference>
<evidence type="ECO:0000256" key="6">
    <source>
        <dbReference type="PROSITE-ProRule" id="PRU00176"/>
    </source>
</evidence>
<dbReference type="Pfam" id="PF00076">
    <property type="entry name" value="RRM_1"/>
    <property type="match status" value="1"/>
</dbReference>
<dbReference type="PROSITE" id="PS50103">
    <property type="entry name" value="ZF_C3H1"/>
    <property type="match status" value="1"/>
</dbReference>
<dbReference type="Proteomes" id="UP001293593">
    <property type="component" value="Unassembled WGS sequence"/>
</dbReference>
<dbReference type="InterPro" id="IPR000504">
    <property type="entry name" value="RRM_dom"/>
</dbReference>
<accession>A0AAE1JWI8</accession>
<dbReference type="SUPFAM" id="SSF90229">
    <property type="entry name" value="CCCH zinc finger"/>
    <property type="match status" value="1"/>
</dbReference>
<dbReference type="SMART" id="SM00360">
    <property type="entry name" value="RRM"/>
    <property type="match status" value="1"/>
</dbReference>
<evidence type="ECO:0000256" key="7">
    <source>
        <dbReference type="PROSITE-ProRule" id="PRU00723"/>
    </source>
</evidence>
<evidence type="ECO:0000259" key="11">
    <source>
        <dbReference type="PROSITE" id="PS51644"/>
    </source>
</evidence>
<dbReference type="SUPFAM" id="SSF54928">
    <property type="entry name" value="RNA-binding domain, RBD"/>
    <property type="match status" value="1"/>
</dbReference>
<evidence type="ECO:0000256" key="5">
    <source>
        <dbReference type="ARBA" id="ARBA00023125"/>
    </source>
</evidence>
<sequence length="415" mass="46808">MDISDHTRMVFDRIQIFESEYARKIIGYLLLRENGEQEISTLASCPDREVRDVALVVKLELQKFAANASLPPVLPPSNSPRRGLSQLPMSASRSPTSPASFPVQPAYREQQPNTNTTNTDFTVPINYMDSTSELQQWMQLFGLEDNIDRMHAGNNGIANDSYRLDSCPRNLNAQAGRRLSSELPVKPCHYFNRGFCKNGSSCRFYHAGQVGPERLSLTRGNDANNDDQLISPGSVAQLESELVELLKLRGGNPIPIDYLPMLYFDKYQKALQADGYLSESQRHGQSGYNLSRLLALLKNTIRVIESRHGQHVVVLAGDVSKYMERRDPGFSAARKIYLTFPANCTFTEEDVSNYFKTFGAVEDVRLSCLQERMYGFVAFADPKTVRTVLERGNPHFIVGFRVLVKPYEEGGKRQF</sequence>
<proteinExistence type="predicted"/>
<comment type="caution">
    <text evidence="12">The sequence shown here is derived from an EMBL/GenBank/DDBJ whole genome shotgun (WGS) entry which is preliminary data.</text>
</comment>
<evidence type="ECO:0000256" key="1">
    <source>
        <dbReference type="ARBA" id="ARBA00022723"/>
    </source>
</evidence>
<dbReference type="GO" id="GO:0008270">
    <property type="term" value="F:zinc ion binding"/>
    <property type="evidence" value="ECO:0007669"/>
    <property type="project" value="UniProtKB-KW"/>
</dbReference>
<feature type="domain" description="HTH OST-type" evidence="11">
    <location>
        <begin position="234"/>
        <end position="317"/>
    </location>
</feature>
<dbReference type="GO" id="GO:0003677">
    <property type="term" value="F:DNA binding"/>
    <property type="evidence" value="ECO:0007669"/>
    <property type="project" value="UniProtKB-KW"/>
</dbReference>
<dbReference type="InterPro" id="IPR025605">
    <property type="entry name" value="OST-HTH/LOTUS_dom"/>
</dbReference>
<feature type="zinc finger region" description="C3H1-type" evidence="7">
    <location>
        <begin position="182"/>
        <end position="209"/>
    </location>
</feature>
<keyword evidence="2 7" id="KW-0863">Zinc-finger</keyword>
<dbReference type="InterPro" id="IPR012677">
    <property type="entry name" value="Nucleotide-bd_a/b_plait_sf"/>
</dbReference>
<keyword evidence="4 6" id="KW-0694">RNA-binding</keyword>
<dbReference type="GO" id="GO:0003723">
    <property type="term" value="F:RNA binding"/>
    <property type="evidence" value="ECO:0007669"/>
    <property type="project" value="UniProtKB-UniRule"/>
</dbReference>
<evidence type="ECO:0000259" key="9">
    <source>
        <dbReference type="PROSITE" id="PS50102"/>
    </source>
</evidence>
<dbReference type="AlphaFoldDB" id="A0AAE1JWI8"/>
<feature type="domain" description="C3H1-type" evidence="10">
    <location>
        <begin position="182"/>
        <end position="209"/>
    </location>
</feature>
<feature type="region of interest" description="Disordered" evidence="8">
    <location>
        <begin position="70"/>
        <end position="121"/>
    </location>
</feature>
<feature type="domain" description="RRM" evidence="9">
    <location>
        <begin position="334"/>
        <end position="409"/>
    </location>
</feature>
<evidence type="ECO:0000256" key="2">
    <source>
        <dbReference type="ARBA" id="ARBA00022771"/>
    </source>
</evidence>
<keyword evidence="13" id="KW-1185">Reference proteome</keyword>
<dbReference type="Pfam" id="PF00642">
    <property type="entry name" value="zf-CCCH"/>
    <property type="match status" value="1"/>
</dbReference>
<evidence type="ECO:0000256" key="4">
    <source>
        <dbReference type="ARBA" id="ARBA00022884"/>
    </source>
</evidence>
<dbReference type="InterPro" id="IPR036855">
    <property type="entry name" value="Znf_CCCH_sf"/>
</dbReference>
<keyword evidence="1 7" id="KW-0479">Metal-binding</keyword>
<gene>
    <name evidence="12" type="ORF">QN277_018450</name>
</gene>
<dbReference type="PROSITE" id="PS51644">
    <property type="entry name" value="HTH_OST"/>
    <property type="match status" value="1"/>
</dbReference>
<dbReference type="InterPro" id="IPR000571">
    <property type="entry name" value="Znf_CCCH"/>
</dbReference>